<accession>A0A0D9QTW6</accession>
<reference evidence="2 3" key="1">
    <citation type="submission" date="2014-03" db="EMBL/GenBank/DDBJ databases">
        <title>The Genome Sequence of Plasmodium fragile nilgiri.</title>
        <authorList>
            <consortium name="The Broad Institute Genomics Platform"/>
            <consortium name="The Broad Institute Genome Sequencing Center for Infectious Disease"/>
            <person name="Neafsey D."/>
            <person name="Duraisingh M."/>
            <person name="Young S.K."/>
            <person name="Zeng Q."/>
            <person name="Gargeya S."/>
            <person name="Abouelleil A."/>
            <person name="Alvarado L."/>
            <person name="Chapman S.B."/>
            <person name="Gainer-Dewar J."/>
            <person name="Goldberg J."/>
            <person name="Griggs A."/>
            <person name="Gujja S."/>
            <person name="Hansen M."/>
            <person name="Howarth C."/>
            <person name="Imamovic A."/>
            <person name="Larimer J."/>
            <person name="Pearson M."/>
            <person name="Poon T.W."/>
            <person name="Priest M."/>
            <person name="Roberts A."/>
            <person name="Saif S."/>
            <person name="Shea T."/>
            <person name="Sykes S."/>
            <person name="Wortman J."/>
            <person name="Nusbaum C."/>
            <person name="Birren B."/>
        </authorList>
    </citation>
    <scope>NUCLEOTIDE SEQUENCE [LARGE SCALE GENOMIC DNA]</scope>
    <source>
        <strain evidence="3">nilgiri</strain>
    </source>
</reference>
<feature type="compositionally biased region" description="Gly residues" evidence="1">
    <location>
        <begin position="49"/>
        <end position="65"/>
    </location>
</feature>
<feature type="region of interest" description="Disordered" evidence="1">
    <location>
        <begin position="528"/>
        <end position="549"/>
    </location>
</feature>
<evidence type="ECO:0000313" key="2">
    <source>
        <dbReference type="EMBL" id="KJP89371.1"/>
    </source>
</evidence>
<dbReference type="RefSeq" id="XP_012334098.1">
    <property type="nucleotide sequence ID" value="XM_012478675.1"/>
</dbReference>
<name>A0A0D9QTW6_PLAFR</name>
<evidence type="ECO:0000256" key="1">
    <source>
        <dbReference type="SAM" id="MobiDB-lite"/>
    </source>
</evidence>
<proteinExistence type="predicted"/>
<dbReference type="AlphaFoldDB" id="A0A0D9QTW6"/>
<dbReference type="OrthoDB" id="392553at2759"/>
<dbReference type="Proteomes" id="UP000054561">
    <property type="component" value="Unassembled WGS sequence"/>
</dbReference>
<evidence type="ECO:0000313" key="3">
    <source>
        <dbReference type="Proteomes" id="UP000054561"/>
    </source>
</evidence>
<feature type="compositionally biased region" description="Basic and acidic residues" evidence="1">
    <location>
        <begin position="528"/>
        <end position="540"/>
    </location>
</feature>
<dbReference type="OMA" id="NMYACIL"/>
<sequence>MAVLSRRPFVHWGNAKGVWARRNGGGKRRFAQLVGGGGQHGCSQHGCSQHGGGQHGGAQHGGAQHGCGEHRQMNDFHYFNIFLLKGSDLVKLTSTYNLCENKNMYACILLHLSNVYESIPVRDVVKLLKNILEQNKASFSHHFIKGKKISDLYKHVCHQLDKLNTAEVIDLLKCACYTTQDFPVECISLLCRVIGSKPLSSFHPKQLHEICSCLIKMKNEFSLRKLIYDYTLHVKMLEHVKERIVGCDAQAFFEYLPLYISLSKGAPPHVAASPPERNLRKTCELIFLNHLNELNREFLLPAVSIFKWLDVRNHSIFFHMCDAFVHNAFVLDVKYVVRFWRKCHSLRFEKGGRKGHVEGEKRTVPWDEPLRRGNKEAVINTPGEDNPVTRKAGHVLSEERPHLEHEKEEEEGSNVLLSFINRKVYHMTPPQLARITYGLYSFVENMKQYSQLSSLRNNMNLLFSMAVQYVLNYLDRGSLHHEGVPPSDPIYKGAADMPLTCEGEHPSNINMSTDYIYIYESGVHVSRGGEHHLPSDRSSRDGVLSSGSSPRRVNLTHACDILLNISYLNTSQNHRKIKEAYECIKKIITQEDPPAELNHLLSLLLCMSNLYHRTRDNYVFHLYKQIFHMLQMHKTNFNAHHFNRLSIAVTPLMQEKNNLIGGYAELLCFFIENEVVPLRSCVFTLQHVMKKICIKLSDPLVKLLLVIIRRIYTFLSDVHAHVVKSGADNGGDEDSLVNVNEGDCSHSSANRDAFKRFLLLHSINDSTLTCVLVSLSLVLQNARYGTGARDEAAELLCKVISYVSTGSLEKIPKKYIHAGLLDALPPDDSRVKKVLLSKA</sequence>
<feature type="region of interest" description="Disordered" evidence="1">
    <location>
        <begin position="44"/>
        <end position="65"/>
    </location>
</feature>
<dbReference type="GeneID" id="24266351"/>
<dbReference type="VEuPathDB" id="PlasmoDB:AK88_01037"/>
<keyword evidence="3" id="KW-1185">Reference proteome</keyword>
<gene>
    <name evidence="2" type="ORF">AK88_01037</name>
</gene>
<organism evidence="2 3">
    <name type="scientific">Plasmodium fragile</name>
    <dbReference type="NCBI Taxonomy" id="5857"/>
    <lineage>
        <taxon>Eukaryota</taxon>
        <taxon>Sar</taxon>
        <taxon>Alveolata</taxon>
        <taxon>Apicomplexa</taxon>
        <taxon>Aconoidasida</taxon>
        <taxon>Haemosporida</taxon>
        <taxon>Plasmodiidae</taxon>
        <taxon>Plasmodium</taxon>
        <taxon>Plasmodium (Plasmodium)</taxon>
    </lineage>
</organism>
<protein>
    <submittedName>
        <fullName evidence="2">Uncharacterized protein</fullName>
    </submittedName>
</protein>
<dbReference type="EMBL" id="KQ001652">
    <property type="protein sequence ID" value="KJP89371.1"/>
    <property type="molecule type" value="Genomic_DNA"/>
</dbReference>